<gene>
    <name evidence="1" type="ORF">POT9AD_3978</name>
</gene>
<dbReference type="AlphaFoldDB" id="A0A653B8J0"/>
<reference evidence="1" key="1">
    <citation type="submission" date="2018-11" db="EMBL/GenBank/DDBJ databases">
        <authorList>
            <consortium name="Genoscope - CEA"/>
            <person name="William W."/>
        </authorList>
    </citation>
    <scope>NUCLEOTIDE SEQUENCE [LARGE SCALE GENOMIC DNA]</scope>
    <source>
        <strain evidence="1">T9AD</strain>
    </source>
</reference>
<organism evidence="1">
    <name type="scientific">Ectopseudomonas oleovorans</name>
    <name type="common">Pseudomonas oleovorans</name>
    <dbReference type="NCBI Taxonomy" id="301"/>
    <lineage>
        <taxon>Bacteria</taxon>
        <taxon>Pseudomonadati</taxon>
        <taxon>Pseudomonadota</taxon>
        <taxon>Gammaproteobacteria</taxon>
        <taxon>Pseudomonadales</taxon>
        <taxon>Pseudomonadaceae</taxon>
        <taxon>Ectopseudomonas</taxon>
    </lineage>
</organism>
<protein>
    <submittedName>
        <fullName evidence="1">Uncharacterized protein</fullName>
    </submittedName>
</protein>
<name>A0A653B8J0_ECTOL</name>
<accession>A0A653B8J0</accession>
<sequence length="75" mass="8715">MNDRQFLSRRSIHLCRLILLTLAIYSGCEVIIELWHNEYSAARSNLAAMIMLLFFWSLEPLTNSLQKSSSSPEQR</sequence>
<dbReference type="OrthoDB" id="9946207at2"/>
<dbReference type="EMBL" id="LR130779">
    <property type="protein sequence ID" value="VDN64953.1"/>
    <property type="molecule type" value="Genomic_DNA"/>
</dbReference>
<evidence type="ECO:0000313" key="1">
    <source>
        <dbReference type="EMBL" id="VDN64953.1"/>
    </source>
</evidence>
<proteinExistence type="predicted"/>